<evidence type="ECO:0000313" key="2">
    <source>
        <dbReference type="Proteomes" id="UP001352852"/>
    </source>
</evidence>
<comment type="caution">
    <text evidence="1">The sequence shown here is derived from an EMBL/GenBank/DDBJ whole genome shotgun (WGS) entry which is preliminary data.</text>
</comment>
<dbReference type="EMBL" id="JAHUTJ010063488">
    <property type="protein sequence ID" value="MED6289086.1"/>
    <property type="molecule type" value="Genomic_DNA"/>
</dbReference>
<sequence length="103" mass="11848">MCFRLNRIHHKQNTRLSKKLSLRKKLIKYHLVNIKKIMSNVQNKTEYLTACPAYFSFISSVSTLFVDDVAEDELLSTHLLPEGHTTLPLNAQAQSPSYMHSDT</sequence>
<keyword evidence="2" id="KW-1185">Reference proteome</keyword>
<dbReference type="Proteomes" id="UP001352852">
    <property type="component" value="Unassembled WGS sequence"/>
</dbReference>
<proteinExistence type="predicted"/>
<gene>
    <name evidence="1" type="ORF">CHARACLAT_032763</name>
</gene>
<name>A0ABU7EPE1_9TELE</name>
<accession>A0ABU7EPE1</accession>
<organism evidence="1 2">
    <name type="scientific">Characodon lateralis</name>
    <dbReference type="NCBI Taxonomy" id="208331"/>
    <lineage>
        <taxon>Eukaryota</taxon>
        <taxon>Metazoa</taxon>
        <taxon>Chordata</taxon>
        <taxon>Craniata</taxon>
        <taxon>Vertebrata</taxon>
        <taxon>Euteleostomi</taxon>
        <taxon>Actinopterygii</taxon>
        <taxon>Neopterygii</taxon>
        <taxon>Teleostei</taxon>
        <taxon>Neoteleostei</taxon>
        <taxon>Acanthomorphata</taxon>
        <taxon>Ovalentaria</taxon>
        <taxon>Atherinomorphae</taxon>
        <taxon>Cyprinodontiformes</taxon>
        <taxon>Goodeidae</taxon>
        <taxon>Characodon</taxon>
    </lineage>
</organism>
<evidence type="ECO:0000313" key="1">
    <source>
        <dbReference type="EMBL" id="MED6289086.1"/>
    </source>
</evidence>
<reference evidence="1 2" key="1">
    <citation type="submission" date="2021-06" db="EMBL/GenBank/DDBJ databases">
        <authorList>
            <person name="Palmer J.M."/>
        </authorList>
    </citation>
    <scope>NUCLEOTIDE SEQUENCE [LARGE SCALE GENOMIC DNA]</scope>
    <source>
        <strain evidence="1 2">CL_MEX2019</strain>
        <tissue evidence="1">Muscle</tissue>
    </source>
</reference>
<protein>
    <submittedName>
        <fullName evidence="1">Uncharacterized protein</fullName>
    </submittedName>
</protein>